<evidence type="ECO:0000256" key="7">
    <source>
        <dbReference type="ARBA" id="ARBA00023002"/>
    </source>
</evidence>
<comment type="similarity">
    <text evidence="2 13">Belongs to the ERG4/ERG24 family.</text>
</comment>
<keyword evidence="5 13" id="KW-0752">Steroid biosynthesis</keyword>
<dbReference type="PROSITE" id="PS01017">
    <property type="entry name" value="STEROL_REDUCT_1"/>
    <property type="match status" value="1"/>
</dbReference>
<keyword evidence="4 13" id="KW-0812">Transmembrane</keyword>
<evidence type="ECO:0000256" key="9">
    <source>
        <dbReference type="ARBA" id="ARBA00023098"/>
    </source>
</evidence>
<keyword evidence="10 13" id="KW-0472">Membrane</keyword>
<evidence type="ECO:0000256" key="4">
    <source>
        <dbReference type="ARBA" id="ARBA00022692"/>
    </source>
</evidence>
<evidence type="ECO:0000256" key="8">
    <source>
        <dbReference type="ARBA" id="ARBA00023011"/>
    </source>
</evidence>
<dbReference type="AlphaFoldDB" id="A0A8K0TQM8"/>
<evidence type="ECO:0000256" key="6">
    <source>
        <dbReference type="ARBA" id="ARBA00022989"/>
    </source>
</evidence>
<dbReference type="Proteomes" id="UP000813385">
    <property type="component" value="Unassembled WGS sequence"/>
</dbReference>
<keyword evidence="3 13" id="KW-0444">Lipid biosynthesis</keyword>
<evidence type="ECO:0000256" key="2">
    <source>
        <dbReference type="ARBA" id="ARBA00005402"/>
    </source>
</evidence>
<dbReference type="InterPro" id="IPR018083">
    <property type="entry name" value="Sterol_reductase_CS"/>
</dbReference>
<evidence type="ECO:0000256" key="11">
    <source>
        <dbReference type="ARBA" id="ARBA00023166"/>
    </source>
</evidence>
<dbReference type="Gene3D" id="1.20.120.1630">
    <property type="match status" value="1"/>
</dbReference>
<dbReference type="EMBL" id="JAGPXD010000001">
    <property type="protein sequence ID" value="KAH7374489.1"/>
    <property type="molecule type" value="Genomic_DNA"/>
</dbReference>
<feature type="transmembrane region" description="Helical" evidence="13">
    <location>
        <begin position="122"/>
        <end position="144"/>
    </location>
</feature>
<proteinExistence type="inferred from homology"/>
<name>A0A8K0TQM8_9PEZI</name>
<evidence type="ECO:0000313" key="14">
    <source>
        <dbReference type="EMBL" id="KAH7374489.1"/>
    </source>
</evidence>
<dbReference type="Pfam" id="PF01222">
    <property type="entry name" value="ERG4_ERG24"/>
    <property type="match status" value="1"/>
</dbReference>
<evidence type="ECO:0000313" key="15">
    <source>
        <dbReference type="Proteomes" id="UP000813385"/>
    </source>
</evidence>
<keyword evidence="12 13" id="KW-0753">Steroid metabolism</keyword>
<evidence type="ECO:0000256" key="3">
    <source>
        <dbReference type="ARBA" id="ARBA00022516"/>
    </source>
</evidence>
<keyword evidence="7 13" id="KW-0560">Oxidoreductase</keyword>
<dbReference type="OrthoDB" id="10262235at2759"/>
<keyword evidence="11 13" id="KW-1207">Sterol metabolism</keyword>
<accession>A0A8K0TQM8</accession>
<keyword evidence="15" id="KW-1185">Reference proteome</keyword>
<sequence length="491" mass="54790">MSPSTQQVALKAPPHGFHFGGPPGTTAITVLLPLLVYAFAFACNDISGCPAPSLLSPKTLSLNKLKAEVGWPEDGIWGLGSVHATLAVLGYYFVNLLLYRFVPGPIVDGVKLSSGGKLKYKFNTFASHMIISAVLLAGTAAQGADWAFWVYITDNYIQIITANMFVAFFLATFVYVRSFSVKPGNTENRELAEGGHSGSLIYDWFIGRELNPRVVIPVIGEVDIKCWMEIRPGLLGWSILNFAWMAKQYRTFGFISNSIVFVSVIQFVYTVDAWYMEPAILTTIDIITDGFGFMLAFGDVAWLPFIYSHQARYLSMYPVQLGIVEFGVIGACISGAYYVFRASNSEKNNFRTNPDDPRVAHLSYIETKAGTRLLTSGWWGVARHINYLGDWLQSWPYSLPTGVAGYQIVAAGTGLVDGHTAGAFKTLDGREVFQGEARAWAIPITYFYVLYFAILLIHRDRRDDEKCSRKYGEDWEKYKQTVKWRIIPGVY</sequence>
<organism evidence="14 15">
    <name type="scientific">Plectosphaerella cucumerina</name>
    <dbReference type="NCBI Taxonomy" id="40658"/>
    <lineage>
        <taxon>Eukaryota</taxon>
        <taxon>Fungi</taxon>
        <taxon>Dikarya</taxon>
        <taxon>Ascomycota</taxon>
        <taxon>Pezizomycotina</taxon>
        <taxon>Sordariomycetes</taxon>
        <taxon>Hypocreomycetidae</taxon>
        <taxon>Glomerellales</taxon>
        <taxon>Plectosphaerellaceae</taxon>
        <taxon>Plectosphaerella</taxon>
    </lineage>
</organism>
<dbReference type="GO" id="GO:0006696">
    <property type="term" value="P:ergosterol biosynthetic process"/>
    <property type="evidence" value="ECO:0007669"/>
    <property type="project" value="TreeGrafter"/>
</dbReference>
<evidence type="ECO:0000256" key="5">
    <source>
        <dbReference type="ARBA" id="ARBA00022955"/>
    </source>
</evidence>
<dbReference type="PANTHER" id="PTHR21257">
    <property type="entry name" value="DELTA(14)-STEROL REDUCTASE"/>
    <property type="match status" value="1"/>
</dbReference>
<dbReference type="PROSITE" id="PS01018">
    <property type="entry name" value="STEROL_REDUCT_2"/>
    <property type="match status" value="1"/>
</dbReference>
<feature type="transmembrane region" description="Helical" evidence="13">
    <location>
        <begin position="252"/>
        <end position="271"/>
    </location>
</feature>
<evidence type="ECO:0000256" key="13">
    <source>
        <dbReference type="RuleBase" id="RU369120"/>
    </source>
</evidence>
<feature type="transmembrane region" description="Helical" evidence="13">
    <location>
        <begin position="319"/>
        <end position="340"/>
    </location>
</feature>
<keyword evidence="6 13" id="KW-1133">Transmembrane helix</keyword>
<dbReference type="GO" id="GO:0005789">
    <property type="term" value="C:endoplasmic reticulum membrane"/>
    <property type="evidence" value="ECO:0007669"/>
    <property type="project" value="TreeGrafter"/>
</dbReference>
<keyword evidence="9 13" id="KW-0443">Lipid metabolism</keyword>
<evidence type="ECO:0000256" key="12">
    <source>
        <dbReference type="ARBA" id="ARBA00023221"/>
    </source>
</evidence>
<feature type="transmembrane region" description="Helical" evidence="13">
    <location>
        <begin position="156"/>
        <end position="176"/>
    </location>
</feature>
<feature type="transmembrane region" description="Helical" evidence="13">
    <location>
        <begin position="291"/>
        <end position="307"/>
    </location>
</feature>
<evidence type="ECO:0000256" key="1">
    <source>
        <dbReference type="ARBA" id="ARBA00004141"/>
    </source>
</evidence>
<protein>
    <recommendedName>
        <fullName evidence="13">Delta(14)-sterol reductase</fullName>
    </recommendedName>
    <alternativeName>
        <fullName evidence="13">C-14 sterol reductase</fullName>
    </alternativeName>
    <alternativeName>
        <fullName evidence="13">Sterol C14-reductase</fullName>
    </alternativeName>
</protein>
<feature type="transmembrane region" description="Helical" evidence="13">
    <location>
        <begin position="437"/>
        <end position="457"/>
    </location>
</feature>
<dbReference type="PANTHER" id="PTHR21257:SF52">
    <property type="entry name" value="DELTA(14)-STEROL REDUCTASE TM7SF2"/>
    <property type="match status" value="1"/>
</dbReference>
<dbReference type="InterPro" id="IPR001171">
    <property type="entry name" value="ERG24_DHCR-like"/>
</dbReference>
<evidence type="ECO:0000256" key="10">
    <source>
        <dbReference type="ARBA" id="ARBA00023136"/>
    </source>
</evidence>
<feature type="transmembrane region" description="Helical" evidence="13">
    <location>
        <begin position="76"/>
        <end position="101"/>
    </location>
</feature>
<gene>
    <name evidence="14" type="ORF">B0T11DRAFT_248485</name>
</gene>
<comment type="caution">
    <text evidence="14">The sequence shown here is derived from an EMBL/GenBank/DDBJ whole genome shotgun (WGS) entry which is preliminary data.</text>
</comment>
<dbReference type="GO" id="GO:0050613">
    <property type="term" value="F:Delta14-sterol reductase activity"/>
    <property type="evidence" value="ECO:0007669"/>
    <property type="project" value="TreeGrafter"/>
</dbReference>
<comment type="subcellular location">
    <subcellularLocation>
        <location evidence="1">Membrane</location>
        <topology evidence="1">Multi-pass membrane protein</topology>
    </subcellularLocation>
</comment>
<reference evidence="14" key="1">
    <citation type="journal article" date="2021" name="Nat. Commun.">
        <title>Genetic determinants of endophytism in the Arabidopsis root mycobiome.</title>
        <authorList>
            <person name="Mesny F."/>
            <person name="Miyauchi S."/>
            <person name="Thiergart T."/>
            <person name="Pickel B."/>
            <person name="Atanasova L."/>
            <person name="Karlsson M."/>
            <person name="Huettel B."/>
            <person name="Barry K.W."/>
            <person name="Haridas S."/>
            <person name="Chen C."/>
            <person name="Bauer D."/>
            <person name="Andreopoulos W."/>
            <person name="Pangilinan J."/>
            <person name="LaButti K."/>
            <person name="Riley R."/>
            <person name="Lipzen A."/>
            <person name="Clum A."/>
            <person name="Drula E."/>
            <person name="Henrissat B."/>
            <person name="Kohler A."/>
            <person name="Grigoriev I.V."/>
            <person name="Martin F.M."/>
            <person name="Hacquard S."/>
        </authorList>
    </citation>
    <scope>NUCLEOTIDE SEQUENCE</scope>
    <source>
        <strain evidence="14">MPI-CAGE-AT-0016</strain>
    </source>
</reference>
<keyword evidence="8 13" id="KW-0756">Sterol biosynthesis</keyword>